<evidence type="ECO:0000313" key="2">
    <source>
        <dbReference type="Proteomes" id="UP000009309"/>
    </source>
</evidence>
<accession>I2GCB9</accession>
<dbReference type="EMBL" id="CAIT01000004">
    <property type="protein sequence ID" value="CCH51543.1"/>
    <property type="molecule type" value="Genomic_DNA"/>
</dbReference>
<sequence length="55" mass="6680">MTDLEALTSYFIFTRLLNVQRQSLHWPVDRNMTYWENTAFSDVFCIDLMNYHYPA</sequence>
<dbReference type="STRING" id="1185876.BN8_00472"/>
<protein>
    <submittedName>
        <fullName evidence="1">Uncharacterized protein</fullName>
    </submittedName>
</protein>
<proteinExistence type="predicted"/>
<comment type="caution">
    <text evidence="1">The sequence shown here is derived from an EMBL/GenBank/DDBJ whole genome shotgun (WGS) entry which is preliminary data.</text>
</comment>
<name>I2GCB9_9BACT</name>
<keyword evidence="2" id="KW-1185">Reference proteome</keyword>
<reference evidence="1 2" key="1">
    <citation type="journal article" date="2012" name="J. Bacteriol.">
        <title>Genome Sequence of the Filamentous Bacterium Fibrisoma limi BUZ 3T.</title>
        <authorList>
            <person name="Filippini M."/>
            <person name="Qi W."/>
            <person name="Jaenicke S."/>
            <person name="Goesmann A."/>
            <person name="Smits T.H."/>
            <person name="Bagheri H.C."/>
        </authorList>
    </citation>
    <scope>NUCLEOTIDE SEQUENCE [LARGE SCALE GENOMIC DNA]</scope>
    <source>
        <strain evidence="2">BUZ 3T</strain>
    </source>
</reference>
<gene>
    <name evidence="1" type="ORF">BN8_00472</name>
</gene>
<dbReference type="AlphaFoldDB" id="I2GCB9"/>
<dbReference type="Proteomes" id="UP000009309">
    <property type="component" value="Unassembled WGS sequence"/>
</dbReference>
<evidence type="ECO:0000313" key="1">
    <source>
        <dbReference type="EMBL" id="CCH51543.1"/>
    </source>
</evidence>
<organism evidence="1 2">
    <name type="scientific">Fibrisoma limi BUZ 3</name>
    <dbReference type="NCBI Taxonomy" id="1185876"/>
    <lineage>
        <taxon>Bacteria</taxon>
        <taxon>Pseudomonadati</taxon>
        <taxon>Bacteroidota</taxon>
        <taxon>Cytophagia</taxon>
        <taxon>Cytophagales</taxon>
        <taxon>Spirosomataceae</taxon>
        <taxon>Fibrisoma</taxon>
    </lineage>
</organism>